<comment type="caution">
    <text evidence="2">The sequence shown here is derived from an EMBL/GenBank/DDBJ whole genome shotgun (WGS) entry which is preliminary data.</text>
</comment>
<feature type="signal peptide" evidence="1">
    <location>
        <begin position="1"/>
        <end position="28"/>
    </location>
</feature>
<dbReference type="RefSeq" id="WP_344786341.1">
    <property type="nucleotide sequence ID" value="NZ_BAABCA010000001.1"/>
</dbReference>
<evidence type="ECO:0000313" key="2">
    <source>
        <dbReference type="EMBL" id="GAA4231332.1"/>
    </source>
</evidence>
<gene>
    <name evidence="2" type="ORF">GCM10022291_03560</name>
</gene>
<proteinExistence type="predicted"/>
<name>A0ABP8C040_9FLAO</name>
<sequence>MSNKLTLTLRSSLITCLFLLVIVKHVNAQEKDIYELDNATIAKTQGQVNKGKYKKGSSLDRVEFYNLIENIYTTYYVNNGKIKKAYGDGKPKKLALRGTGAFNYLKTANHNFKNIEIITITLDTISEIQNTMDLSSLKGFDNLKYIFIRCYFKPNEAQIKSFIKTKEHNRVFYKMENPS</sequence>
<feature type="chain" id="PRO_5046654380" evidence="1">
    <location>
        <begin position="29"/>
        <end position="179"/>
    </location>
</feature>
<dbReference type="EMBL" id="BAABCA010000001">
    <property type="protein sequence ID" value="GAA4231332.1"/>
    <property type="molecule type" value="Genomic_DNA"/>
</dbReference>
<protein>
    <submittedName>
        <fullName evidence="2">Uncharacterized protein</fullName>
    </submittedName>
</protein>
<keyword evidence="3" id="KW-1185">Reference proteome</keyword>
<dbReference type="Proteomes" id="UP001501496">
    <property type="component" value="Unassembled WGS sequence"/>
</dbReference>
<reference evidence="3" key="1">
    <citation type="journal article" date="2019" name="Int. J. Syst. Evol. Microbiol.">
        <title>The Global Catalogue of Microorganisms (GCM) 10K type strain sequencing project: providing services to taxonomists for standard genome sequencing and annotation.</title>
        <authorList>
            <consortium name="The Broad Institute Genomics Platform"/>
            <consortium name="The Broad Institute Genome Sequencing Center for Infectious Disease"/>
            <person name="Wu L."/>
            <person name="Ma J."/>
        </authorList>
    </citation>
    <scope>NUCLEOTIDE SEQUENCE [LARGE SCALE GENOMIC DNA]</scope>
    <source>
        <strain evidence="3">JCM 17630</strain>
    </source>
</reference>
<evidence type="ECO:0000313" key="3">
    <source>
        <dbReference type="Proteomes" id="UP001501496"/>
    </source>
</evidence>
<evidence type="ECO:0000256" key="1">
    <source>
        <dbReference type="SAM" id="SignalP"/>
    </source>
</evidence>
<organism evidence="2 3">
    <name type="scientific">Postechiella marina</name>
    <dbReference type="NCBI Taxonomy" id="943941"/>
    <lineage>
        <taxon>Bacteria</taxon>
        <taxon>Pseudomonadati</taxon>
        <taxon>Bacteroidota</taxon>
        <taxon>Flavobacteriia</taxon>
        <taxon>Flavobacteriales</taxon>
        <taxon>Flavobacteriaceae</taxon>
        <taxon>Postechiella</taxon>
    </lineage>
</organism>
<keyword evidence="1" id="KW-0732">Signal</keyword>
<accession>A0ABP8C040</accession>